<evidence type="ECO:0000256" key="3">
    <source>
        <dbReference type="ARBA" id="ARBA00022679"/>
    </source>
</evidence>
<keyword evidence="9" id="KW-0723">Serine/threonine-protein kinase</keyword>
<feature type="binding site" evidence="7">
    <location>
        <position position="39"/>
    </location>
    <ligand>
        <name>ATP</name>
        <dbReference type="ChEBI" id="CHEBI:30616"/>
    </ligand>
</feature>
<dbReference type="RefSeq" id="WP_162658442.1">
    <property type="nucleotide sequence ID" value="NZ_LR593887.1"/>
</dbReference>
<dbReference type="GO" id="GO:0004674">
    <property type="term" value="F:protein serine/threonine kinase activity"/>
    <property type="evidence" value="ECO:0007669"/>
    <property type="project" value="UniProtKB-KW"/>
</dbReference>
<feature type="domain" description="Protein kinase" evidence="8">
    <location>
        <begin position="10"/>
        <end position="278"/>
    </location>
</feature>
<evidence type="ECO:0000256" key="1">
    <source>
        <dbReference type="ARBA" id="ARBA00010886"/>
    </source>
</evidence>
<sequence>MIGRIFMGRYEVLRLIGEGGMGRVYLARSLDNNRQVVVKVMHEHIAEDQKFRDRFARESELMKGFRHPYCVSFLDASLEDPLGPCLVMEYIRGKNLDKLLEKNTRFNPARVGRLIGQLCDVLHAAHESGMIHRDLKPSNLMVIEPDTPNETIKVMDFGLAKMVERDEMKKVTDTNVDFAVGTPGYICPEQVRGEEMDHRGDIYSVGVIMYELLTGRLPFLGPSSMDMLLAHATEVPPSFGELNMGIYIPPLVEQVVFTCLAKNREDRPQSARVLAEWFEGALLSDMEPQEEYYEEPSRVTQPELMMPELTRDPSVLTYHMEAWMPQSIAIVKVRGFVHDSGGEVLESVPGLIRVRMGQRGRTRGSALSWLGLGRKSTAIELELRLHSVEARGDSKLLIELIFRPNSVAQLNDETWRERCATIFIEARAYLMGG</sequence>
<evidence type="ECO:0000256" key="5">
    <source>
        <dbReference type="ARBA" id="ARBA00022777"/>
    </source>
</evidence>
<dbReference type="Pfam" id="PF00069">
    <property type="entry name" value="Pkinase"/>
    <property type="match status" value="1"/>
</dbReference>
<keyword evidence="10" id="KW-1185">Reference proteome</keyword>
<evidence type="ECO:0000313" key="9">
    <source>
        <dbReference type="EMBL" id="VIP03365.1"/>
    </source>
</evidence>
<protein>
    <recommendedName>
        <fullName evidence="2">non-specific serine/threonine protein kinase</fullName>
        <ecNumber evidence="2">2.7.11.1</ecNumber>
    </recommendedName>
</protein>
<dbReference type="Proteomes" id="UP000464378">
    <property type="component" value="Chromosome"/>
</dbReference>
<dbReference type="InterPro" id="IPR000719">
    <property type="entry name" value="Prot_kinase_dom"/>
</dbReference>
<dbReference type="PROSITE" id="PS00107">
    <property type="entry name" value="PROTEIN_KINASE_ATP"/>
    <property type="match status" value="1"/>
</dbReference>
<dbReference type="EMBL" id="LR593887">
    <property type="protein sequence ID" value="VTS04102.1"/>
    <property type="molecule type" value="Genomic_DNA"/>
</dbReference>
<keyword evidence="5 9" id="KW-0418">Kinase</keyword>
<dbReference type="InterPro" id="IPR008271">
    <property type="entry name" value="Ser/Thr_kinase_AS"/>
</dbReference>
<dbReference type="PROSITE" id="PS00108">
    <property type="entry name" value="PROTEIN_KINASE_ST"/>
    <property type="match status" value="1"/>
</dbReference>
<keyword evidence="4 7" id="KW-0547">Nucleotide-binding</keyword>
<keyword evidence="3" id="KW-0808">Transferase</keyword>
<dbReference type="InterPro" id="IPR017441">
    <property type="entry name" value="Protein_kinase_ATP_BS"/>
</dbReference>
<dbReference type="CDD" id="cd14014">
    <property type="entry name" value="STKc_PknB_like"/>
    <property type="match status" value="1"/>
</dbReference>
<dbReference type="PANTHER" id="PTHR43671">
    <property type="entry name" value="SERINE/THREONINE-PROTEIN KINASE NEK"/>
    <property type="match status" value="1"/>
</dbReference>
<dbReference type="PANTHER" id="PTHR43671:SF13">
    <property type="entry name" value="SERINE_THREONINE-PROTEIN KINASE NEK2"/>
    <property type="match status" value="1"/>
</dbReference>
<dbReference type="InterPro" id="IPR050660">
    <property type="entry name" value="NEK_Ser/Thr_kinase"/>
</dbReference>
<evidence type="ECO:0000259" key="8">
    <source>
        <dbReference type="PROSITE" id="PS50011"/>
    </source>
</evidence>
<reference evidence="9" key="1">
    <citation type="submission" date="2019-04" db="EMBL/GenBank/DDBJ databases">
        <authorList>
            <consortium name="Science for Life Laboratories"/>
        </authorList>
    </citation>
    <scope>NUCLEOTIDE SEQUENCE</scope>
    <source>
        <strain evidence="9">MBLW1</strain>
    </source>
</reference>
<dbReference type="KEGG" id="tim:GMBLW1_05950"/>
<dbReference type="GO" id="GO:0005524">
    <property type="term" value="F:ATP binding"/>
    <property type="evidence" value="ECO:0007669"/>
    <property type="project" value="UniProtKB-UniRule"/>
</dbReference>
<dbReference type="PROSITE" id="PS50011">
    <property type="entry name" value="PROTEIN_KINASE_DOM"/>
    <property type="match status" value="1"/>
</dbReference>
<dbReference type="Gene3D" id="3.30.200.20">
    <property type="entry name" value="Phosphorylase Kinase, domain 1"/>
    <property type="match status" value="1"/>
</dbReference>
<dbReference type="AlphaFoldDB" id="A0A6C2YQU4"/>
<dbReference type="SMART" id="SM00220">
    <property type="entry name" value="S_TKc"/>
    <property type="match status" value="1"/>
</dbReference>
<gene>
    <name evidence="9" type="ORF">GMBLW1_05950</name>
</gene>
<dbReference type="InParanoid" id="A0A6C2YQU4"/>
<evidence type="ECO:0000256" key="2">
    <source>
        <dbReference type="ARBA" id="ARBA00012513"/>
    </source>
</evidence>
<evidence type="ECO:0000256" key="7">
    <source>
        <dbReference type="PROSITE-ProRule" id="PRU10141"/>
    </source>
</evidence>
<dbReference type="InterPro" id="IPR011009">
    <property type="entry name" value="Kinase-like_dom_sf"/>
</dbReference>
<comment type="similarity">
    <text evidence="1">Belongs to the protein kinase superfamily. NEK Ser/Thr protein kinase family. NIMA subfamily.</text>
</comment>
<dbReference type="Gene3D" id="1.10.510.10">
    <property type="entry name" value="Transferase(Phosphotransferase) domain 1"/>
    <property type="match status" value="1"/>
</dbReference>
<organism evidence="9">
    <name type="scientific">Tuwongella immobilis</name>
    <dbReference type="NCBI Taxonomy" id="692036"/>
    <lineage>
        <taxon>Bacteria</taxon>
        <taxon>Pseudomonadati</taxon>
        <taxon>Planctomycetota</taxon>
        <taxon>Planctomycetia</taxon>
        <taxon>Gemmatales</taxon>
        <taxon>Gemmataceae</taxon>
        <taxon>Tuwongella</taxon>
    </lineage>
</organism>
<keyword evidence="6 7" id="KW-0067">ATP-binding</keyword>
<evidence type="ECO:0000256" key="4">
    <source>
        <dbReference type="ARBA" id="ARBA00022741"/>
    </source>
</evidence>
<dbReference type="SUPFAM" id="SSF56112">
    <property type="entry name" value="Protein kinase-like (PK-like)"/>
    <property type="match status" value="1"/>
</dbReference>
<proteinExistence type="inferred from homology"/>
<evidence type="ECO:0000313" key="10">
    <source>
        <dbReference type="Proteomes" id="UP000464378"/>
    </source>
</evidence>
<evidence type="ECO:0000256" key="6">
    <source>
        <dbReference type="ARBA" id="ARBA00022840"/>
    </source>
</evidence>
<dbReference type="EC" id="2.7.11.1" evidence="2"/>
<accession>A0A6C2YQU4</accession>
<dbReference type="EMBL" id="LR586016">
    <property type="protein sequence ID" value="VIP03365.1"/>
    <property type="molecule type" value="Genomic_DNA"/>
</dbReference>
<name>A0A6C2YQU4_9BACT</name>